<organism evidence="5 6">
    <name type="scientific">Alsobacter ponti</name>
    <dbReference type="NCBI Taxonomy" id="2962936"/>
    <lineage>
        <taxon>Bacteria</taxon>
        <taxon>Pseudomonadati</taxon>
        <taxon>Pseudomonadota</taxon>
        <taxon>Alphaproteobacteria</taxon>
        <taxon>Hyphomicrobiales</taxon>
        <taxon>Alsobacteraceae</taxon>
        <taxon>Alsobacter</taxon>
    </lineage>
</organism>
<dbReference type="Gene3D" id="2.60.40.10">
    <property type="entry name" value="Immunoglobulins"/>
    <property type="match status" value="2"/>
</dbReference>
<proteinExistence type="predicted"/>
<dbReference type="InterPro" id="IPR018247">
    <property type="entry name" value="EF_Hand_1_Ca_BS"/>
</dbReference>
<reference evidence="5 6" key="1">
    <citation type="submission" date="2022-07" db="EMBL/GenBank/DDBJ databases">
        <authorList>
            <person name="Li W.-J."/>
            <person name="Deng Q.-Q."/>
        </authorList>
    </citation>
    <scope>NUCLEOTIDE SEQUENCE [LARGE SCALE GENOMIC DNA]</scope>
    <source>
        <strain evidence="5 6">SYSU M60028</strain>
    </source>
</reference>
<evidence type="ECO:0000259" key="4">
    <source>
        <dbReference type="Pfam" id="PF17210"/>
    </source>
</evidence>
<keyword evidence="2" id="KW-0964">Secreted</keyword>
<feature type="domain" description="SD-repeat containing protein B" evidence="4">
    <location>
        <begin position="11"/>
        <end position="88"/>
    </location>
</feature>
<dbReference type="Pfam" id="PF17210">
    <property type="entry name" value="SdrD_B"/>
    <property type="match status" value="1"/>
</dbReference>
<comment type="caution">
    <text evidence="5">The sequence shown here is derived from an EMBL/GenBank/DDBJ whole genome shotgun (WGS) entry which is preliminary data.</text>
</comment>
<dbReference type="EMBL" id="JANCLU010000011">
    <property type="protein sequence ID" value="MCP8939300.1"/>
    <property type="molecule type" value="Genomic_DNA"/>
</dbReference>
<evidence type="ECO:0000256" key="1">
    <source>
        <dbReference type="ARBA" id="ARBA00004613"/>
    </source>
</evidence>
<keyword evidence="3" id="KW-0732">Signal</keyword>
<evidence type="ECO:0000313" key="6">
    <source>
        <dbReference type="Proteomes" id="UP001205890"/>
    </source>
</evidence>
<comment type="subcellular location">
    <subcellularLocation>
        <location evidence="1">Secreted</location>
    </subcellularLocation>
</comment>
<dbReference type="InterPro" id="IPR013783">
    <property type="entry name" value="Ig-like_fold"/>
</dbReference>
<keyword evidence="6" id="KW-1185">Reference proteome</keyword>
<protein>
    <recommendedName>
        <fullName evidence="4">SD-repeat containing protein B domain-containing protein</fullName>
    </recommendedName>
</protein>
<sequence>FPLFDISGTKYVDADGDGVIDPGEVGLQGVTIFIDLNGNHQVDAGEASTTTDENGHWSLSNLGADQIDGVVQELLPAGYEQTYGEDGYTLDGTDQSNLDFANFELFDISGTKYLDANGDGSTVGDSGLGDVTIFIDINKDGDYDVGIDEATTTASDGTWSFHDLDASYAGLMVYEVVPDGYVQTLGEAGYSITGTSGADQYNMDFANTPEVCYEGLTPGFWKNAQNWSKVELSQDCLDEFGKTDIAGVMTLTIRDAFDLQINGDFQYYQGKALKTIDLDMTLLDALKLNGGVESLFRQGTAALLNSCTTDHQGDQFDFFLSTEQVKDLMQDVISQPLLATHRDAAIELAGDFGALNELEPENSWGDDHVCATTQQLTNLFDNKYSDLLTV</sequence>
<accession>A0ABT1LCR1</accession>
<dbReference type="Proteomes" id="UP001205890">
    <property type="component" value="Unassembled WGS sequence"/>
</dbReference>
<dbReference type="PROSITE" id="PS00018">
    <property type="entry name" value="EF_HAND_1"/>
    <property type="match status" value="1"/>
</dbReference>
<name>A0ABT1LCR1_9HYPH</name>
<feature type="non-terminal residue" evidence="5">
    <location>
        <position position="1"/>
    </location>
</feature>
<dbReference type="RefSeq" id="WP_254742527.1">
    <property type="nucleotide sequence ID" value="NZ_JANCLU010000011.1"/>
</dbReference>
<dbReference type="SUPFAM" id="SSF117074">
    <property type="entry name" value="Hypothetical protein PA1324"/>
    <property type="match status" value="1"/>
</dbReference>
<gene>
    <name evidence="5" type="ORF">NK718_12305</name>
</gene>
<evidence type="ECO:0000313" key="5">
    <source>
        <dbReference type="EMBL" id="MCP8939300.1"/>
    </source>
</evidence>
<evidence type="ECO:0000256" key="3">
    <source>
        <dbReference type="ARBA" id="ARBA00022729"/>
    </source>
</evidence>
<evidence type="ECO:0000256" key="2">
    <source>
        <dbReference type="ARBA" id="ARBA00022525"/>
    </source>
</evidence>
<dbReference type="InterPro" id="IPR033764">
    <property type="entry name" value="Sdr_B"/>
</dbReference>